<feature type="transmembrane region" description="Helical" evidence="1">
    <location>
        <begin position="142"/>
        <end position="162"/>
    </location>
</feature>
<feature type="transmembrane region" description="Helical" evidence="1">
    <location>
        <begin position="31"/>
        <end position="51"/>
    </location>
</feature>
<feature type="transmembrane region" description="Helical" evidence="1">
    <location>
        <begin position="71"/>
        <end position="98"/>
    </location>
</feature>
<dbReference type="RefSeq" id="WP_236998890.1">
    <property type="nucleotide sequence ID" value="NZ_JAKKOR010000011.1"/>
</dbReference>
<keyword evidence="1" id="KW-0812">Transmembrane</keyword>
<keyword evidence="1" id="KW-0472">Membrane</keyword>
<name>A0ABS9IVS7_9ACTN</name>
<dbReference type="Proteomes" id="UP001200110">
    <property type="component" value="Unassembled WGS sequence"/>
</dbReference>
<evidence type="ECO:0000313" key="3">
    <source>
        <dbReference type="Proteomes" id="UP001200110"/>
    </source>
</evidence>
<dbReference type="EMBL" id="JAKKOR010000011">
    <property type="protein sequence ID" value="MCF8589656.1"/>
    <property type="molecule type" value="Genomic_DNA"/>
</dbReference>
<evidence type="ECO:0000313" key="2">
    <source>
        <dbReference type="EMBL" id="MCF8589656.1"/>
    </source>
</evidence>
<reference evidence="2 3" key="1">
    <citation type="submission" date="2022-01" db="EMBL/GenBank/DDBJ databases">
        <authorList>
            <person name="Huang Y."/>
        </authorList>
    </citation>
    <scope>NUCLEOTIDE SEQUENCE [LARGE SCALE GENOMIC DNA]</scope>
    <source>
        <strain evidence="2 3">HY366</strain>
    </source>
</reference>
<protein>
    <recommendedName>
        <fullName evidence="4">Transmembrane protein</fullName>
    </recommendedName>
</protein>
<gene>
    <name evidence="2" type="ORF">L5G33_14425</name>
</gene>
<evidence type="ECO:0000256" key="1">
    <source>
        <dbReference type="SAM" id="Phobius"/>
    </source>
</evidence>
<feature type="transmembrane region" description="Helical" evidence="1">
    <location>
        <begin position="110"/>
        <end position="130"/>
    </location>
</feature>
<evidence type="ECO:0008006" key="4">
    <source>
        <dbReference type="Google" id="ProtNLM"/>
    </source>
</evidence>
<organism evidence="2 3">
    <name type="scientific">Gordonia liuliyuniae</name>
    <dbReference type="NCBI Taxonomy" id="2911517"/>
    <lineage>
        <taxon>Bacteria</taxon>
        <taxon>Bacillati</taxon>
        <taxon>Actinomycetota</taxon>
        <taxon>Actinomycetes</taxon>
        <taxon>Mycobacteriales</taxon>
        <taxon>Gordoniaceae</taxon>
        <taxon>Gordonia</taxon>
    </lineage>
</organism>
<accession>A0ABS9IVS7</accession>
<comment type="caution">
    <text evidence="2">The sequence shown here is derived from an EMBL/GenBank/DDBJ whole genome shotgun (WGS) entry which is preliminary data.</text>
</comment>
<sequence>MTAPAPMPGAPGSGTSDVPTRPDSVKLAVEMWCAVIVVQLIVAIAQYPVVLDQSRKILDEMAEREGQEVPVSATAMTAVSMVLVCVVLTAIALLFMWFFWNGRNWARQGLGVLSAFLAVQLVFSVLYMFTDNSSDDGVSAPAWATVFGIIGGVAAIGALVALMNRDTTAYCRDMAQWRDRNRQNGGLRR</sequence>
<proteinExistence type="predicted"/>
<keyword evidence="1" id="KW-1133">Transmembrane helix</keyword>
<keyword evidence="3" id="KW-1185">Reference proteome</keyword>